<evidence type="ECO:0000313" key="3">
    <source>
        <dbReference type="Proteomes" id="UP000198280"/>
    </source>
</evidence>
<dbReference type="AlphaFoldDB" id="A0A239LHG1"/>
<feature type="signal peptide" evidence="1">
    <location>
        <begin position="1"/>
        <end position="30"/>
    </location>
</feature>
<organism evidence="2 3">
    <name type="scientific">Actinacidiphila glaucinigra</name>
    <dbReference type="NCBI Taxonomy" id="235986"/>
    <lineage>
        <taxon>Bacteria</taxon>
        <taxon>Bacillati</taxon>
        <taxon>Actinomycetota</taxon>
        <taxon>Actinomycetes</taxon>
        <taxon>Kitasatosporales</taxon>
        <taxon>Streptomycetaceae</taxon>
        <taxon>Actinacidiphila</taxon>
    </lineage>
</organism>
<dbReference type="Proteomes" id="UP000198280">
    <property type="component" value="Unassembled WGS sequence"/>
</dbReference>
<proteinExistence type="predicted"/>
<gene>
    <name evidence="2" type="ORF">SAMN05216252_12017</name>
</gene>
<reference evidence="2 3" key="1">
    <citation type="submission" date="2017-06" db="EMBL/GenBank/DDBJ databases">
        <authorList>
            <person name="Kim H.J."/>
            <person name="Triplett B.A."/>
        </authorList>
    </citation>
    <scope>NUCLEOTIDE SEQUENCE [LARGE SCALE GENOMIC DNA]</scope>
    <source>
        <strain evidence="2 3">CGMCC 4.1858</strain>
    </source>
</reference>
<keyword evidence="3" id="KW-1185">Reference proteome</keyword>
<protein>
    <submittedName>
        <fullName evidence="2">Uncharacterized protein</fullName>
    </submittedName>
</protein>
<keyword evidence="1" id="KW-0732">Signal</keyword>
<dbReference type="RefSeq" id="WP_245939100.1">
    <property type="nucleotide sequence ID" value="NZ_FZOF01000020.1"/>
</dbReference>
<dbReference type="EMBL" id="FZOF01000020">
    <property type="protein sequence ID" value="SNT30046.1"/>
    <property type="molecule type" value="Genomic_DNA"/>
</dbReference>
<name>A0A239LHG1_9ACTN</name>
<evidence type="ECO:0000256" key="1">
    <source>
        <dbReference type="SAM" id="SignalP"/>
    </source>
</evidence>
<feature type="chain" id="PRO_5012241175" evidence="1">
    <location>
        <begin position="31"/>
        <end position="177"/>
    </location>
</feature>
<sequence>MHLIAKSVTRTTVAVLSFAALSLTAPSAYADNDTIGSLSISAHADQKSRAVVAADPAAAQAASVECGSGYSLLVAERLPTATERRGTLFMYTDGGTGPDNFVCAVFDNNDPAGTRWMKLQLCENKVSSPRCDVDQGNLSQYAGPVYMDNCPKVTALMKVSSSSTTYLINRVEGSFCN</sequence>
<accession>A0A239LHG1</accession>
<evidence type="ECO:0000313" key="2">
    <source>
        <dbReference type="EMBL" id="SNT30046.1"/>
    </source>
</evidence>